<keyword evidence="2 3" id="KW-0067">ATP-binding</keyword>
<evidence type="ECO:0000256" key="3">
    <source>
        <dbReference type="PROSITE-ProRule" id="PRU10141"/>
    </source>
</evidence>
<dbReference type="PRINTS" id="PR00364">
    <property type="entry name" value="DISEASERSIST"/>
</dbReference>
<dbReference type="InterPro" id="IPR011009">
    <property type="entry name" value="Kinase-like_dom_sf"/>
</dbReference>
<dbReference type="CDD" id="cd14014">
    <property type="entry name" value="STKc_PknB_like"/>
    <property type="match status" value="1"/>
</dbReference>
<evidence type="ECO:0000313" key="5">
    <source>
        <dbReference type="EMBL" id="RMI30136.1"/>
    </source>
</evidence>
<dbReference type="InterPro" id="IPR017441">
    <property type="entry name" value="Protein_kinase_ATP_BS"/>
</dbReference>
<dbReference type="SUPFAM" id="SSF48452">
    <property type="entry name" value="TPR-like"/>
    <property type="match status" value="1"/>
</dbReference>
<evidence type="ECO:0000313" key="6">
    <source>
        <dbReference type="Proteomes" id="UP000279275"/>
    </source>
</evidence>
<dbReference type="Pfam" id="PF00069">
    <property type="entry name" value="Pkinase"/>
    <property type="match status" value="1"/>
</dbReference>
<dbReference type="Proteomes" id="UP000279275">
    <property type="component" value="Unassembled WGS sequence"/>
</dbReference>
<dbReference type="PANTHER" id="PTHR47691:SF3">
    <property type="entry name" value="HTH-TYPE TRANSCRIPTIONAL REGULATOR RV0890C-RELATED"/>
    <property type="match status" value="1"/>
</dbReference>
<dbReference type="Gene3D" id="3.40.50.300">
    <property type="entry name" value="P-loop containing nucleotide triphosphate hydrolases"/>
    <property type="match status" value="1"/>
</dbReference>
<comment type="caution">
    <text evidence="5">The sequence shown here is derived from an EMBL/GenBank/DDBJ whole genome shotgun (WGS) entry which is preliminary data.</text>
</comment>
<dbReference type="AlphaFoldDB" id="A0A3M2KZP7"/>
<reference evidence="5 6" key="1">
    <citation type="submission" date="2018-10" db="EMBL/GenBank/DDBJ databases">
        <title>Isolation from cow dung.</title>
        <authorList>
            <person name="Ling L."/>
        </authorList>
    </citation>
    <scope>NUCLEOTIDE SEQUENCE [LARGE SCALE GENOMIC DNA]</scope>
    <source>
        <strain evidence="5 6">NEAU-LL90</strain>
    </source>
</reference>
<dbReference type="InterPro" id="IPR027417">
    <property type="entry name" value="P-loop_NTPase"/>
</dbReference>
<evidence type="ECO:0000259" key="4">
    <source>
        <dbReference type="PROSITE" id="PS50011"/>
    </source>
</evidence>
<name>A0A3M2KZP7_9NOCA</name>
<dbReference type="PROSITE" id="PS50011">
    <property type="entry name" value="PROTEIN_KINASE_DOM"/>
    <property type="match status" value="1"/>
</dbReference>
<keyword evidence="5" id="KW-0418">Kinase</keyword>
<dbReference type="InterPro" id="IPR008271">
    <property type="entry name" value="Ser/Thr_kinase_AS"/>
</dbReference>
<gene>
    <name evidence="5" type="ORF">EBN03_23220</name>
</gene>
<dbReference type="EMBL" id="RFFH01000011">
    <property type="protein sequence ID" value="RMI30136.1"/>
    <property type="molecule type" value="Genomic_DNA"/>
</dbReference>
<dbReference type="RefSeq" id="WP_122190208.1">
    <property type="nucleotide sequence ID" value="NZ_RFFH01000011.1"/>
</dbReference>
<protein>
    <submittedName>
        <fullName evidence="5">Protein kinase</fullName>
    </submittedName>
</protein>
<keyword evidence="6" id="KW-1185">Reference proteome</keyword>
<keyword evidence="1 3" id="KW-0547">Nucleotide-binding</keyword>
<feature type="binding site" evidence="3">
    <location>
        <position position="55"/>
    </location>
    <ligand>
        <name>ATP</name>
        <dbReference type="ChEBI" id="CHEBI:30616"/>
    </ligand>
</feature>
<dbReference type="InterPro" id="IPR011990">
    <property type="entry name" value="TPR-like_helical_dom_sf"/>
</dbReference>
<dbReference type="InterPro" id="IPR000719">
    <property type="entry name" value="Prot_kinase_dom"/>
</dbReference>
<feature type="domain" description="Protein kinase" evidence="4">
    <location>
        <begin position="26"/>
        <end position="290"/>
    </location>
</feature>
<dbReference type="Gene3D" id="1.25.40.10">
    <property type="entry name" value="Tetratricopeptide repeat domain"/>
    <property type="match status" value="1"/>
</dbReference>
<evidence type="ECO:0000256" key="1">
    <source>
        <dbReference type="ARBA" id="ARBA00022741"/>
    </source>
</evidence>
<dbReference type="SUPFAM" id="SSF52540">
    <property type="entry name" value="P-loop containing nucleoside triphosphate hydrolases"/>
    <property type="match status" value="1"/>
</dbReference>
<dbReference type="InterPro" id="IPR058852">
    <property type="entry name" value="HTH_77"/>
</dbReference>
<proteinExistence type="predicted"/>
<keyword evidence="5" id="KW-0808">Transferase</keyword>
<dbReference type="SUPFAM" id="SSF56112">
    <property type="entry name" value="Protein kinase-like (PK-like)"/>
    <property type="match status" value="1"/>
</dbReference>
<dbReference type="PROSITE" id="PS00108">
    <property type="entry name" value="PROTEIN_KINASE_ST"/>
    <property type="match status" value="1"/>
</dbReference>
<accession>A0A3M2KZP7</accession>
<dbReference type="PROSITE" id="PS00107">
    <property type="entry name" value="PROTEIN_KINASE_ATP"/>
    <property type="match status" value="1"/>
</dbReference>
<dbReference type="Pfam" id="PF25872">
    <property type="entry name" value="HTH_77"/>
    <property type="match status" value="1"/>
</dbReference>
<dbReference type="GO" id="GO:0004672">
    <property type="term" value="F:protein kinase activity"/>
    <property type="evidence" value="ECO:0007669"/>
    <property type="project" value="InterPro"/>
</dbReference>
<evidence type="ECO:0000256" key="2">
    <source>
        <dbReference type="ARBA" id="ARBA00022840"/>
    </source>
</evidence>
<dbReference type="PANTHER" id="PTHR47691">
    <property type="entry name" value="REGULATOR-RELATED"/>
    <property type="match status" value="1"/>
</dbReference>
<organism evidence="5 6">
    <name type="scientific">Nocardia stercoris</name>
    <dbReference type="NCBI Taxonomy" id="2483361"/>
    <lineage>
        <taxon>Bacteria</taxon>
        <taxon>Bacillati</taxon>
        <taxon>Actinomycetota</taxon>
        <taxon>Actinomycetes</taxon>
        <taxon>Mycobacteriales</taxon>
        <taxon>Nocardiaceae</taxon>
        <taxon>Nocardia</taxon>
    </lineage>
</organism>
<sequence length="1023" mass="110218">MAEDDSLRTQRDVGVDVITELSAAGFEDAEEIGRGGFGVVYRCTQIVPGRTVAVKVLTGELEDNRQRFFREQHAMGLLTGHPNIVSLLEVGETGTGRPYLVMPYHARGSLDDRIRHDGPLPLRDALRLGVKTAGALEAAHRVGIVHRDVKPANILLTDYDEPALTDFGIAHITGGFVTTSSVITGTPAYTAPEVVGGQPPSAASDVYGLAATLFCALTGHAAFERRSGEQIVAQFVRITTHPIPDLRDSGIPADMCATIEAAMARDPQVRPTAAGLGRQLRRIQLDHGSVADEMALPIESGTAPQSPTSSEDVAAQLDSISYPGSLRAGTDNLPLELTSFVSRRTELSELEQLLSRSRLVTLTGFGGVGKSRLALRVAHAVRQTFANGAWLIELGELRDDAALPDIVAAAFGVRDHGPGSTLDALIELLAPHDLLVVLDDCEHMIEAVTRLSESLIRHCPGLRILATSREAFGIGAETVYPVAPLDIPDPATEPTVARSDAVALFADRAAAAVPGFEVTDDNRLCVARICARLDGLPLAIELAAARVRTMSLEQILTRLNDRYALLARGSRDAPRRQRTMRYCIDWSYDLCRPEEQRLWSRLSVFAGSFEADAAVRVCSDDMTELGLHDVLSALVDKSIVVRNEVAGSVRFRMLETVRDFGLAKAAESGEYPDLCRRHRDWCAGLARDAEAQWIGPRQQEWVDRLERELPNLWKALEFSMSESGDDGLRIVTSLYLFWLLRGRLGEGRRWYERALARSAGGLVRDRAKALYAVGAIAALQGDLPIAAERVAELRALSEQTTDPLVTALLANAEANYAFADGVSDPARTVAPLAYAVHVYERCGDPTMQVDARIALGWAYAITGDLPRALACHGQALDQTESAGETIYRSWALWGTGFAVWRSGEPDRATHALLAGIRLAHAVTDPLVVAGCLDVLSWIAAEAQEAYRAAVLIGAADALSHLAGCSDSVMFRTLRGFRHGCERTGRGLLGADAFDAARRDGAALGLDAAVGFALGDRSEALGAG</sequence>
<dbReference type="GO" id="GO:0005524">
    <property type="term" value="F:ATP binding"/>
    <property type="evidence" value="ECO:0007669"/>
    <property type="project" value="UniProtKB-UniRule"/>
</dbReference>
<dbReference type="SMART" id="SM00220">
    <property type="entry name" value="S_TKc"/>
    <property type="match status" value="1"/>
</dbReference>
<dbReference type="Gene3D" id="1.10.510.10">
    <property type="entry name" value="Transferase(Phosphotransferase) domain 1"/>
    <property type="match status" value="1"/>
</dbReference>
<dbReference type="OrthoDB" id="136365at2"/>